<dbReference type="GO" id="GO:0008270">
    <property type="term" value="F:zinc ion binding"/>
    <property type="evidence" value="ECO:0007669"/>
    <property type="project" value="UniProtKB-KW"/>
</dbReference>
<keyword evidence="2" id="KW-0479">Metal-binding</keyword>
<evidence type="ECO:0000256" key="3">
    <source>
        <dbReference type="ARBA" id="ARBA00022771"/>
    </source>
</evidence>
<dbReference type="PANTHER" id="PTHR46481:SF10">
    <property type="entry name" value="ZINC FINGER BED DOMAIN-CONTAINING PROTEIN 39"/>
    <property type="match status" value="1"/>
</dbReference>
<dbReference type="PANTHER" id="PTHR46481">
    <property type="entry name" value="ZINC FINGER BED DOMAIN-CONTAINING PROTEIN 4"/>
    <property type="match status" value="1"/>
</dbReference>
<keyword evidence="4" id="KW-0862">Zinc</keyword>
<reference evidence="7 8" key="1">
    <citation type="journal article" date="2020" name="ISME J.">
        <title>Uncovering the hidden diversity of litter-decomposition mechanisms in mushroom-forming fungi.</title>
        <authorList>
            <person name="Floudas D."/>
            <person name="Bentzer J."/>
            <person name="Ahren D."/>
            <person name="Johansson T."/>
            <person name="Persson P."/>
            <person name="Tunlid A."/>
        </authorList>
    </citation>
    <scope>NUCLEOTIDE SEQUENCE [LARGE SCALE GENOMIC DNA]</scope>
    <source>
        <strain evidence="7 8">CBS 291.85</strain>
    </source>
</reference>
<dbReference type="GO" id="GO:0046983">
    <property type="term" value="F:protein dimerization activity"/>
    <property type="evidence" value="ECO:0007669"/>
    <property type="project" value="InterPro"/>
</dbReference>
<name>A0A8H5BZC6_9AGAR</name>
<dbReference type="AlphaFoldDB" id="A0A8H5BZC6"/>
<gene>
    <name evidence="7" type="ORF">D9758_017449</name>
</gene>
<evidence type="ECO:0000256" key="4">
    <source>
        <dbReference type="ARBA" id="ARBA00022833"/>
    </source>
</evidence>
<dbReference type="Proteomes" id="UP000559256">
    <property type="component" value="Unassembled WGS sequence"/>
</dbReference>
<evidence type="ECO:0000256" key="2">
    <source>
        <dbReference type="ARBA" id="ARBA00022723"/>
    </source>
</evidence>
<evidence type="ECO:0000313" key="8">
    <source>
        <dbReference type="Proteomes" id="UP000559256"/>
    </source>
</evidence>
<organism evidence="7 8">
    <name type="scientific">Tetrapyrgos nigripes</name>
    <dbReference type="NCBI Taxonomy" id="182062"/>
    <lineage>
        <taxon>Eukaryota</taxon>
        <taxon>Fungi</taxon>
        <taxon>Dikarya</taxon>
        <taxon>Basidiomycota</taxon>
        <taxon>Agaricomycotina</taxon>
        <taxon>Agaricomycetes</taxon>
        <taxon>Agaricomycetidae</taxon>
        <taxon>Agaricales</taxon>
        <taxon>Marasmiineae</taxon>
        <taxon>Marasmiaceae</taxon>
        <taxon>Tetrapyrgos</taxon>
    </lineage>
</organism>
<protein>
    <recommendedName>
        <fullName evidence="6">HAT C-terminal dimerisation domain-containing protein</fullName>
    </recommendedName>
</protein>
<evidence type="ECO:0000313" key="7">
    <source>
        <dbReference type="EMBL" id="KAF5332345.1"/>
    </source>
</evidence>
<evidence type="ECO:0000256" key="5">
    <source>
        <dbReference type="ARBA" id="ARBA00023242"/>
    </source>
</evidence>
<dbReference type="SUPFAM" id="SSF53098">
    <property type="entry name" value="Ribonuclease H-like"/>
    <property type="match status" value="1"/>
</dbReference>
<dbReference type="InterPro" id="IPR012337">
    <property type="entry name" value="RNaseH-like_sf"/>
</dbReference>
<dbReference type="Pfam" id="PF05699">
    <property type="entry name" value="Dimer_Tnp_hAT"/>
    <property type="match status" value="1"/>
</dbReference>
<sequence>MAQILSKQIVELGLADQFSALAADNASNNDTLREELASILNSASTSTFYDSDNITIRCLPHAIHLAVRAFLIELKACDEADIDPNNIESANTWTEEEAESVVAQDEGLSETSDEKLLEEQDDDGVDIKAVVQKIRQVSKLTRSSPQRSEAFKKTINIAIDELCIRNDLYKKYRITNEEWEVLDIIVGFLEVFRKESERMSASSFPSLTASLMVYVKLMQAVDSFLLTDTANKNPSVRKGLEACKAKLEKYYDKSTGESEYYYAAAVLDPRVKYKLFDNNPSLFSNEWRQEMDIAFKDRIATYPRSSFSTATIPTVSSQPTTSQKTDDLFNDVSLLGTPASSTSAVETVEEEYASYIADREVDECLAFWKVKCTKYPRLAAYARDVLAIPGSSVAVERSLSVGKDLIGLHRHSLGTDTTRELMMHRSILVFEGALREDYVPNQSADNPTIRRMPSADADEGLVVAHPSGWIRIRSASDPLGALRASKTVSN</sequence>
<dbReference type="InterPro" id="IPR008906">
    <property type="entry name" value="HATC_C_dom"/>
</dbReference>
<keyword evidence="3" id="KW-0863">Zinc-finger</keyword>
<evidence type="ECO:0000259" key="6">
    <source>
        <dbReference type="Pfam" id="PF05699"/>
    </source>
</evidence>
<feature type="domain" description="HAT C-terminal dimerisation" evidence="6">
    <location>
        <begin position="363"/>
        <end position="425"/>
    </location>
</feature>
<dbReference type="EMBL" id="JAACJM010000311">
    <property type="protein sequence ID" value="KAF5332345.1"/>
    <property type="molecule type" value="Genomic_DNA"/>
</dbReference>
<proteinExistence type="predicted"/>
<keyword evidence="8" id="KW-1185">Reference proteome</keyword>
<comment type="caution">
    <text evidence="7">The sequence shown here is derived from an EMBL/GenBank/DDBJ whole genome shotgun (WGS) entry which is preliminary data.</text>
</comment>
<dbReference type="OrthoDB" id="3058388at2759"/>
<dbReference type="GO" id="GO:0005634">
    <property type="term" value="C:nucleus"/>
    <property type="evidence" value="ECO:0007669"/>
    <property type="project" value="UniProtKB-SubCell"/>
</dbReference>
<comment type="subcellular location">
    <subcellularLocation>
        <location evidence="1">Nucleus</location>
    </subcellularLocation>
</comment>
<keyword evidence="5" id="KW-0539">Nucleus</keyword>
<accession>A0A8H5BZC6</accession>
<evidence type="ECO:0000256" key="1">
    <source>
        <dbReference type="ARBA" id="ARBA00004123"/>
    </source>
</evidence>
<dbReference type="InterPro" id="IPR052035">
    <property type="entry name" value="ZnF_BED_domain_contain"/>
</dbReference>